<keyword evidence="3" id="KW-1185">Reference proteome</keyword>
<gene>
    <name evidence="2" type="ORF">BN2614_LOCUS3</name>
</gene>
<evidence type="ECO:0000256" key="1">
    <source>
        <dbReference type="SAM" id="Phobius"/>
    </source>
</evidence>
<name>A0A9X9LSK4_GULGU</name>
<dbReference type="InterPro" id="IPR003982">
    <property type="entry name" value="Leukotriene_B4_typ-2_rcpt"/>
</dbReference>
<organism evidence="2 3">
    <name type="scientific">Gulo gulo</name>
    <name type="common">Wolverine</name>
    <name type="synonym">Gluton</name>
    <dbReference type="NCBI Taxonomy" id="48420"/>
    <lineage>
        <taxon>Eukaryota</taxon>
        <taxon>Metazoa</taxon>
        <taxon>Chordata</taxon>
        <taxon>Craniata</taxon>
        <taxon>Vertebrata</taxon>
        <taxon>Euteleostomi</taxon>
        <taxon>Mammalia</taxon>
        <taxon>Eutheria</taxon>
        <taxon>Laurasiatheria</taxon>
        <taxon>Carnivora</taxon>
        <taxon>Caniformia</taxon>
        <taxon>Musteloidea</taxon>
        <taxon>Mustelidae</taxon>
        <taxon>Guloninae</taxon>
        <taxon>Gulo</taxon>
    </lineage>
</organism>
<keyword evidence="1" id="KW-1133">Transmembrane helix</keyword>
<comment type="caution">
    <text evidence="2">The sequence shown here is derived from an EMBL/GenBank/DDBJ whole genome shotgun (WGS) entry which is preliminary data.</text>
</comment>
<keyword evidence="1" id="KW-0472">Membrane</keyword>
<sequence>MLACYRPPGNETLLSWKGSRVTGTAFLLLAALLGLPGNGFVVWSLA</sequence>
<feature type="non-terminal residue" evidence="2">
    <location>
        <position position="46"/>
    </location>
</feature>
<protein>
    <submittedName>
        <fullName evidence="2">Uncharacterized protein</fullName>
    </submittedName>
</protein>
<proteinExistence type="predicted"/>
<dbReference type="EMBL" id="CYRY02014305">
    <property type="protein sequence ID" value="VCW84450.1"/>
    <property type="molecule type" value="Genomic_DNA"/>
</dbReference>
<accession>A0A9X9LSK4</accession>
<reference evidence="2 3" key="1">
    <citation type="submission" date="2018-10" db="EMBL/GenBank/DDBJ databases">
        <authorList>
            <person name="Ekblom R."/>
            <person name="Jareborg N."/>
        </authorList>
    </citation>
    <scope>NUCLEOTIDE SEQUENCE [LARGE SCALE GENOMIC DNA]</scope>
    <source>
        <tissue evidence="2">Muscle</tissue>
    </source>
</reference>
<dbReference type="PRINTS" id="PR01478">
    <property type="entry name" value="LTB2RECEPTOR"/>
</dbReference>
<dbReference type="Proteomes" id="UP000269945">
    <property type="component" value="Unassembled WGS sequence"/>
</dbReference>
<dbReference type="GO" id="GO:0016020">
    <property type="term" value="C:membrane"/>
    <property type="evidence" value="ECO:0007669"/>
    <property type="project" value="InterPro"/>
</dbReference>
<dbReference type="GO" id="GO:0004974">
    <property type="term" value="F:leukotriene receptor activity"/>
    <property type="evidence" value="ECO:0007669"/>
    <property type="project" value="InterPro"/>
</dbReference>
<evidence type="ECO:0000313" key="2">
    <source>
        <dbReference type="EMBL" id="VCW84450.1"/>
    </source>
</evidence>
<keyword evidence="1" id="KW-0812">Transmembrane</keyword>
<evidence type="ECO:0000313" key="3">
    <source>
        <dbReference type="Proteomes" id="UP000269945"/>
    </source>
</evidence>
<feature type="transmembrane region" description="Helical" evidence="1">
    <location>
        <begin position="21"/>
        <end position="43"/>
    </location>
</feature>
<dbReference type="AlphaFoldDB" id="A0A9X9LSK4"/>